<reference evidence="1" key="2">
    <citation type="journal article" date="2015" name="Fish Shellfish Immunol.">
        <title>Early steps in the European eel (Anguilla anguilla)-Vibrio vulnificus interaction in the gills: Role of the RtxA13 toxin.</title>
        <authorList>
            <person name="Callol A."/>
            <person name="Pajuelo D."/>
            <person name="Ebbesson L."/>
            <person name="Teles M."/>
            <person name="MacKenzie S."/>
            <person name="Amaro C."/>
        </authorList>
    </citation>
    <scope>NUCLEOTIDE SEQUENCE</scope>
</reference>
<dbReference type="AlphaFoldDB" id="A0A0E9UG16"/>
<accession>A0A0E9UG16</accession>
<name>A0A0E9UG16_ANGAN</name>
<proteinExistence type="predicted"/>
<evidence type="ECO:0000313" key="1">
    <source>
        <dbReference type="EMBL" id="JAH64210.1"/>
    </source>
</evidence>
<sequence length="31" mass="3595">MRSDGLATLIYELMKAVSLILCEMFCLWTDQ</sequence>
<protein>
    <submittedName>
        <fullName evidence="1">Uncharacterized protein</fullName>
    </submittedName>
</protein>
<dbReference type="EMBL" id="GBXM01044367">
    <property type="protein sequence ID" value="JAH64210.1"/>
    <property type="molecule type" value="Transcribed_RNA"/>
</dbReference>
<organism evidence="1">
    <name type="scientific">Anguilla anguilla</name>
    <name type="common">European freshwater eel</name>
    <name type="synonym">Muraena anguilla</name>
    <dbReference type="NCBI Taxonomy" id="7936"/>
    <lineage>
        <taxon>Eukaryota</taxon>
        <taxon>Metazoa</taxon>
        <taxon>Chordata</taxon>
        <taxon>Craniata</taxon>
        <taxon>Vertebrata</taxon>
        <taxon>Euteleostomi</taxon>
        <taxon>Actinopterygii</taxon>
        <taxon>Neopterygii</taxon>
        <taxon>Teleostei</taxon>
        <taxon>Anguilliformes</taxon>
        <taxon>Anguillidae</taxon>
        <taxon>Anguilla</taxon>
    </lineage>
</organism>
<reference evidence="1" key="1">
    <citation type="submission" date="2014-11" db="EMBL/GenBank/DDBJ databases">
        <authorList>
            <person name="Amaro Gonzalez C."/>
        </authorList>
    </citation>
    <scope>NUCLEOTIDE SEQUENCE</scope>
</reference>